<feature type="compositionally biased region" description="Polar residues" evidence="1">
    <location>
        <begin position="317"/>
        <end position="330"/>
    </location>
</feature>
<feature type="region of interest" description="Disordered" evidence="1">
    <location>
        <begin position="1187"/>
        <end position="1210"/>
    </location>
</feature>
<dbReference type="OrthoDB" id="2148418at2759"/>
<feature type="compositionally biased region" description="Basic and acidic residues" evidence="1">
    <location>
        <begin position="1081"/>
        <end position="1096"/>
    </location>
</feature>
<keyword evidence="3" id="KW-1185">Reference proteome</keyword>
<dbReference type="OMA" id="MRASKWG"/>
<dbReference type="Proteomes" id="UP000184267">
    <property type="component" value="Unassembled WGS sequence"/>
</dbReference>
<feature type="compositionally biased region" description="Low complexity" evidence="1">
    <location>
        <begin position="1187"/>
        <end position="1200"/>
    </location>
</feature>
<name>A0A1M2VER9_TRAPU</name>
<feature type="region of interest" description="Disordered" evidence="1">
    <location>
        <begin position="1119"/>
        <end position="1138"/>
    </location>
</feature>
<reference evidence="2 3" key="1">
    <citation type="submission" date="2016-10" db="EMBL/GenBank/DDBJ databases">
        <title>Genome sequence of the basidiomycete white-rot fungus Trametes pubescens.</title>
        <authorList>
            <person name="Makela M.R."/>
            <person name="Granchi Z."/>
            <person name="Peng M."/>
            <person name="De Vries R.P."/>
            <person name="Grigoriev I."/>
            <person name="Riley R."/>
            <person name="Hilden K."/>
        </authorList>
    </citation>
    <scope>NUCLEOTIDE SEQUENCE [LARGE SCALE GENOMIC DNA]</scope>
    <source>
        <strain evidence="2 3">FBCC735</strain>
    </source>
</reference>
<feature type="compositionally biased region" description="Low complexity" evidence="1">
    <location>
        <begin position="868"/>
        <end position="881"/>
    </location>
</feature>
<feature type="region of interest" description="Disordered" evidence="1">
    <location>
        <begin position="463"/>
        <end position="738"/>
    </location>
</feature>
<feature type="compositionally biased region" description="Basic residues" evidence="1">
    <location>
        <begin position="899"/>
        <end position="908"/>
    </location>
</feature>
<feature type="compositionally biased region" description="Low complexity" evidence="1">
    <location>
        <begin position="76"/>
        <end position="88"/>
    </location>
</feature>
<protein>
    <submittedName>
        <fullName evidence="2">Uncharacterized protein</fullName>
    </submittedName>
</protein>
<dbReference type="AlphaFoldDB" id="A0A1M2VER9"/>
<comment type="caution">
    <text evidence="2">The sequence shown here is derived from an EMBL/GenBank/DDBJ whole genome shotgun (WGS) entry which is preliminary data.</text>
</comment>
<dbReference type="EMBL" id="MNAD01001353">
    <property type="protein sequence ID" value="OJT06074.1"/>
    <property type="molecule type" value="Genomic_DNA"/>
</dbReference>
<feature type="region of interest" description="Disordered" evidence="1">
    <location>
        <begin position="984"/>
        <end position="1112"/>
    </location>
</feature>
<feature type="compositionally biased region" description="Basic residues" evidence="1">
    <location>
        <begin position="1201"/>
        <end position="1210"/>
    </location>
</feature>
<evidence type="ECO:0000313" key="2">
    <source>
        <dbReference type="EMBL" id="OJT06074.1"/>
    </source>
</evidence>
<feature type="compositionally biased region" description="Pro residues" evidence="1">
    <location>
        <begin position="821"/>
        <end position="833"/>
    </location>
</feature>
<feature type="compositionally biased region" description="Pro residues" evidence="1">
    <location>
        <begin position="795"/>
        <end position="808"/>
    </location>
</feature>
<feature type="compositionally biased region" description="Low complexity" evidence="1">
    <location>
        <begin position="1039"/>
        <end position="1051"/>
    </location>
</feature>
<dbReference type="STRING" id="154538.A0A1M2VER9"/>
<feature type="compositionally biased region" description="Low complexity" evidence="1">
    <location>
        <begin position="675"/>
        <end position="685"/>
    </location>
</feature>
<feature type="compositionally biased region" description="Low complexity" evidence="1">
    <location>
        <begin position="754"/>
        <end position="763"/>
    </location>
</feature>
<evidence type="ECO:0000313" key="3">
    <source>
        <dbReference type="Proteomes" id="UP000184267"/>
    </source>
</evidence>
<organism evidence="2 3">
    <name type="scientific">Trametes pubescens</name>
    <name type="common">White-rot fungus</name>
    <dbReference type="NCBI Taxonomy" id="154538"/>
    <lineage>
        <taxon>Eukaryota</taxon>
        <taxon>Fungi</taxon>
        <taxon>Dikarya</taxon>
        <taxon>Basidiomycota</taxon>
        <taxon>Agaricomycotina</taxon>
        <taxon>Agaricomycetes</taxon>
        <taxon>Polyporales</taxon>
        <taxon>Polyporaceae</taxon>
        <taxon>Trametes</taxon>
    </lineage>
</organism>
<feature type="compositionally biased region" description="Pro residues" evidence="1">
    <location>
        <begin position="50"/>
        <end position="60"/>
    </location>
</feature>
<gene>
    <name evidence="2" type="ORF">TRAPUB_3009</name>
</gene>
<feature type="region of interest" description="Disordered" evidence="1">
    <location>
        <begin position="750"/>
        <end position="833"/>
    </location>
</feature>
<feature type="compositionally biased region" description="Pro residues" evidence="1">
    <location>
        <begin position="268"/>
        <end position="277"/>
    </location>
</feature>
<feature type="region of interest" description="Disordered" evidence="1">
    <location>
        <begin position="851"/>
        <end position="953"/>
    </location>
</feature>
<sequence length="1210" mass="126825">MVPLPLFPQHHAAALGDYMPSSQDGTPNEDGLDEPSVILASRVLSAAGNPSPPPSPPLPSQPDVSSYMDVQLLDVPSSPQLPAASASPHSGLLIPIEDISGPVANSSPIVSRLTPPTPPGPDVANTSQPDLITFDSFSAAHDDDDPTTTEAHDHELLPAQPSTATVDDLLSMSPNPPPTASATPQPNIIDPPPSEGLSDNTEPEDEMEVANSLIIEADSPWQPTTDTELAQPDQGDAQDTVIEATQVPLRRSARPRRSRNSLPQTVATPPPPVPSPPLVQAVEINMATEDDPQERPEPSPFRKRKFKVVPPLDANIAASSGATYATTPKKTPQAALARRELGSLSPMSSAVLTQLLPKPAGDSASRSNTPQPPETDTGPSEPAPPPAPSTPPPHAINLVFPKVGAVDGTATDIQRPKSPLRPFPASPFKLDEARTPARRVPISQAIADGTYSTQKIPALFSASRPTAVPGTPVFRRTALDDPLRSPARRVPMSEAVPMPPASPDKGKNVFRPLSPMRMASRERQRSGSAEPKPQLGRKERGSSAEPTTRPPALGRRPVFQKPASTEGVASGSSLLKPRTALPFPLGQSQRLHPAIPETDEPGPSAVRPPAAVPCASAHAVSPAKGVSSLRQPSAGSGSKIPRIGMKPYGRPKSAAQSKLPAPTKSGTVRKPLRIVSVGSSSSGGSSDEGHGVPSSAAKPPLRRQPGAAPSEAASVHGLKRKREVEPPKPVAPAPQPVILIRKVVPGMFNKGEKAAGSTSAATAQTKEVVPAVSPAKAAGPIRARSAANWKRPQPQGQPPPPPPSPMPPIQQTVNVIAQHPEPQPAQAPVPVPAPAPALLSVLNETVQASPVKEAREAISPPLLPPAPASSTAPSAPSGDAPVPGPSTAPAPEPAEEKPGRHRRSTRSKRSLDGAPASAPIADVFGTVAPSTRPPPRRRPAPLPFPSETGGPFAGMSALALKTLTSANTAKNQQQLAVLQTEVVRKEGARPDSPTTKVRSALERQREERVVQRQARAERRARRSGGDPAEGFAEGGVAGTGASEGEAGSEMGDMSFMTVDQDSEGQPMRHRRAPGDEEEYETPQKPERPAKRAKFDGDGENEKEEEAHAKRVKWDKGLQTTVYLDDSPPKPRRNKGAVPAFKGCLTPAAKALRLDTLGNVLNAELPVGGLVRENIVVKKFVFDDDEVAAAPEPAEPAPVKSTRSKSKKTKS</sequence>
<feature type="compositionally biased region" description="Pro residues" evidence="1">
    <location>
        <begin position="882"/>
        <end position="892"/>
    </location>
</feature>
<feature type="compositionally biased region" description="Pro residues" evidence="1">
    <location>
        <begin position="381"/>
        <end position="394"/>
    </location>
</feature>
<proteinExistence type="predicted"/>
<accession>A0A1M2VER9</accession>
<feature type="compositionally biased region" description="Basic and acidic residues" evidence="1">
    <location>
        <begin position="999"/>
        <end position="1017"/>
    </location>
</feature>
<evidence type="ECO:0000256" key="1">
    <source>
        <dbReference type="SAM" id="MobiDB-lite"/>
    </source>
</evidence>
<feature type="region of interest" description="Disordered" evidence="1">
    <location>
        <begin position="15"/>
        <end position="436"/>
    </location>
</feature>